<feature type="region of interest" description="Disordered" evidence="2">
    <location>
        <begin position="162"/>
        <end position="203"/>
    </location>
</feature>
<evidence type="ECO:0000313" key="5">
    <source>
        <dbReference type="Proteomes" id="UP000708208"/>
    </source>
</evidence>
<feature type="compositionally biased region" description="Polar residues" evidence="2">
    <location>
        <begin position="1124"/>
        <end position="1136"/>
    </location>
</feature>
<feature type="region of interest" description="Disordered" evidence="2">
    <location>
        <begin position="294"/>
        <end position="344"/>
    </location>
</feature>
<feature type="compositionally biased region" description="Polar residues" evidence="2">
    <location>
        <begin position="879"/>
        <end position="888"/>
    </location>
</feature>
<feature type="compositionally biased region" description="Pro residues" evidence="2">
    <location>
        <begin position="166"/>
        <end position="175"/>
    </location>
</feature>
<feature type="region of interest" description="Disordered" evidence="2">
    <location>
        <begin position="95"/>
        <end position="124"/>
    </location>
</feature>
<feature type="region of interest" description="Disordered" evidence="2">
    <location>
        <begin position="1997"/>
        <end position="2023"/>
    </location>
</feature>
<comment type="similarity">
    <text evidence="1">Belongs to the GOLGA6 family.</text>
</comment>
<organism evidence="4 5">
    <name type="scientific">Allacma fusca</name>
    <dbReference type="NCBI Taxonomy" id="39272"/>
    <lineage>
        <taxon>Eukaryota</taxon>
        <taxon>Metazoa</taxon>
        <taxon>Ecdysozoa</taxon>
        <taxon>Arthropoda</taxon>
        <taxon>Hexapoda</taxon>
        <taxon>Collembola</taxon>
        <taxon>Symphypleona</taxon>
        <taxon>Sminthuridae</taxon>
        <taxon>Allacma</taxon>
    </lineage>
</organism>
<feature type="compositionally biased region" description="Low complexity" evidence="2">
    <location>
        <begin position="1782"/>
        <end position="1797"/>
    </location>
</feature>
<feature type="compositionally biased region" description="Polar residues" evidence="2">
    <location>
        <begin position="1465"/>
        <end position="1478"/>
    </location>
</feature>
<feature type="compositionally biased region" description="Acidic residues" evidence="2">
    <location>
        <begin position="1404"/>
        <end position="1419"/>
    </location>
</feature>
<feature type="compositionally biased region" description="Basic and acidic residues" evidence="2">
    <location>
        <begin position="1519"/>
        <end position="1540"/>
    </location>
</feature>
<feature type="compositionally biased region" description="Polar residues" evidence="2">
    <location>
        <begin position="1851"/>
        <end position="1862"/>
    </location>
</feature>
<feature type="region of interest" description="Disordered" evidence="2">
    <location>
        <begin position="516"/>
        <end position="563"/>
    </location>
</feature>
<feature type="compositionally biased region" description="Low complexity" evidence="2">
    <location>
        <begin position="181"/>
        <end position="195"/>
    </location>
</feature>
<sequence length="2148" mass="234929">MAVSASLIGLLYSALIYQISGQNYSSYNENDVLVATQDFIPSNVTYPPHNNSAEGFQPPSDIVHGFKPVYSTDAQFVSITTDTPPVRKRKPILGIFKKNRRPPHPPLPTTAPQQTAPSSSGEQISSELDQNKFVSQLALPVQNPQVPSQNPFTRIANLFRQRPQQRPNPNPPYAPPSGNFQQHQIPTPLPQIQPQGVASHPTLYPPQQVQQMQLQAQPSQQQSFYANSNQLGYHPRPHPNQQLLSLNLNNYLKRISTMFSRAPHPPGGGLRPLPHQQPQMNPMYPHYFPLNTFAPTSSPKPSITRRRRIKVKKNQTRRNDEVQYLTGRPRNSKPEETDDKPDSIQVKLTTGFKTESSQRGFSVSDVTKRLFNSLEPVFFRMKRSTAGYRMPGIFGMDGGAFYLDKDPNTGDITFSPPNKSVATSSNEVTDNSTETTTGGMKKKKPMPIIIHSYSTTKLQGQNRRPLINQKFNNKRPTFYKGNRTTTLAPPRLPSFYPKFPQPDFLKPTTTVSTTVSTTTSTTTSEATTTTATPTFTTTTTPTTTSTTTPTTTPTTTTTQEITESTSTFDPYLPFEMINWQRTSTTGGTSDATNLITTSTASSAIDQAPAHISPDLMHDHINSPTGFIPINIQHNEEFGLRDSSDNPLMPPLLEIPAGQQTIPHSISQDIKVGSLEVTSSLLPSSQEVRPSQKLTPGSQEINVPLELSPGQINERLPVEFRPSSQEVRPFSQEVRPGSQEVRRGSQEVRPGSQEVRPGSQEVRPGSQEVRPGSQEVRPGSQEVRPGSQEVKVASVELRPGSVELGSISQELKPGKIEPASPEQIPILQERRPTSPGPKLGSQELINRPTSPELGPSSQEIRPVSGSLENGVDKVRVPGSVTEQPLTTDENATESEYYDYEEPVPSTPEQQRPPFYPPYYGQPPPQQPGPPNSFGNNYGGFNPYYNYPGYYPGPQGVPTPYYPQPQHPFYPQQHGFNPHQPGQFPPPPGMMNFQPNQNPQQPFNTQQPPTDPSQSMNPSMSPQPSSKVPPVPITIPNVIPPKPTNVPLTPPQIPPQSINNTQQSSNALLPSNNNVSQFSSPSTNNFQQPSAIQPIPDVLGSSNSSPSPSAEYPPMTPDKLFPSPQPSDLSTPPSQSPDIPNRASPIIPGDILAPLKPQDILEDIQDFKPIPTEFESSDDPSKSESEEFSVEQPVGPPMAPVQLPPNNFRQPPPHFRPPPPHHFRPPPHHFQFNRPRVPPPPYHNNRPINGFPIRTLPPMSEILRTTTFAPTTSVSTPAAPVVDDWEVSNHQVNMDYNPWMESSDGTNSKEKPTTQQAVVVTTPLTTASTTVATTTTASTTTTPTTTPTTAATTTTTTVPTTVTTTTTTTTTPATTTTTTTAPTTTTTTSTTTTTTPTSRVQTTDVLDQEDLMKEEEYEDYPYDYPNGPIDDYQSRNPSIEQRPEQSKVPNVDPSHNQLKEPFAPSQPDVTLSSPSEQVYVQHTPPTTRPTTQSPPTTTTTTPSPSLPNILPQFRPNANILPEDRLPLFGEKDKKTEPKDGQQKEVPNGPVMIPPLEEYEYIEEDEPVDTNIGGMLPPPPPQQQQPQKPPSRPGLFNLSNLPFFRKPAHFNNTMPPGFFGPPPSGFYNNNSMGHFVPGPYGHHHHMQGPPGHMQGQPGHMQGQPGHMQGQPGHMQGQPGHMQGQPGHMQGQPGHMQGQPGHMQGPPGHMQGQPGHMQGPPGHMQGQPGHMQGQPGHMQGQPGHMQGPPPPNQAMTVPLGHLPPGAIPHPLPGHPGQSQQLRSGHLQPPNNQLQQNSPQNPGMQSIPIPMHLRPLAGDQKISNGQPPTQLGKIPQNAQYPPSSQPQPHHPHPHENFQQTQPISVPQGQMVGPSPSQGPNANLPQIHLPGQHYQGFLPAVPEPENNLIRRNGIHIPPPNFRPMPNSSPLNYAGISPPTNLPFQPQPANSPPSQQSSQNELSKPIPINRSSSTSSEEVIYVTQEELEKLKAEGHDDEFVVYSEEQDGNKAAPPPPKSPPTSPPQPMTPIPVKPFEGMATQQPFAPKITPLAPSAFASKIEYDTSVELITGNPIEFIDESKPRDIVVKTSFSHGGGPLMSAPTISRTPNPSPGSASGWRAAVEAVPLEDSIKFVIPKELKKPTVDYGGFHPLSKH</sequence>
<dbReference type="Proteomes" id="UP000708208">
    <property type="component" value="Unassembled WGS sequence"/>
</dbReference>
<feature type="region of interest" description="Disordered" evidence="2">
    <location>
        <begin position="1326"/>
        <end position="1550"/>
    </location>
</feature>
<feature type="compositionally biased region" description="Pro residues" evidence="2">
    <location>
        <begin position="2005"/>
        <end position="2023"/>
    </location>
</feature>
<feature type="compositionally biased region" description="Polar residues" evidence="2">
    <location>
        <begin position="416"/>
        <end position="434"/>
    </location>
</feature>
<evidence type="ECO:0000313" key="4">
    <source>
        <dbReference type="EMBL" id="CAG7716405.1"/>
    </source>
</evidence>
<comment type="caution">
    <text evidence="4">The sequence shown here is derived from an EMBL/GenBank/DDBJ whole genome shotgun (WGS) entry which is preliminary data.</text>
</comment>
<feature type="compositionally biased region" description="Pro residues" evidence="2">
    <location>
        <begin position="1573"/>
        <end position="1589"/>
    </location>
</feature>
<feature type="compositionally biased region" description="Low complexity" evidence="2">
    <location>
        <begin position="110"/>
        <end position="120"/>
    </location>
</feature>
<dbReference type="InterPro" id="IPR026737">
    <property type="entry name" value="GOLGA6L"/>
</dbReference>
<feature type="signal peptide" evidence="3">
    <location>
        <begin position="1"/>
        <end position="21"/>
    </location>
</feature>
<feature type="compositionally biased region" description="Polar residues" evidence="2">
    <location>
        <begin position="682"/>
        <end position="700"/>
    </location>
</feature>
<feature type="compositionally biased region" description="Polar residues" evidence="2">
    <location>
        <begin position="2095"/>
        <end position="2107"/>
    </location>
</feature>
<feature type="compositionally biased region" description="Acidic residues" evidence="2">
    <location>
        <begin position="889"/>
        <end position="900"/>
    </location>
</feature>
<gene>
    <name evidence="4" type="ORF">AFUS01_LOCUS5918</name>
</gene>
<proteinExistence type="inferred from homology"/>
<evidence type="ECO:0000256" key="3">
    <source>
        <dbReference type="SAM" id="SignalP"/>
    </source>
</evidence>
<feature type="compositionally biased region" description="Low complexity" evidence="2">
    <location>
        <begin position="1644"/>
        <end position="1742"/>
    </location>
</feature>
<protein>
    <submittedName>
        <fullName evidence="4">Uncharacterized protein</fullName>
    </submittedName>
</protein>
<feature type="region of interest" description="Disordered" evidence="2">
    <location>
        <begin position="1565"/>
        <end position="1592"/>
    </location>
</feature>
<name>A0A8J2JGI5_9HEXA</name>
<dbReference type="PANTHER" id="PTHR23143">
    <property type="entry name" value="TRICHOHYALIN-RELATED"/>
    <property type="match status" value="1"/>
</dbReference>
<feature type="region of interest" description="Disordered" evidence="2">
    <location>
        <begin position="416"/>
        <end position="442"/>
    </location>
</feature>
<reference evidence="4" key="1">
    <citation type="submission" date="2021-06" db="EMBL/GenBank/DDBJ databases">
        <authorList>
            <person name="Hodson N. C."/>
            <person name="Mongue J. A."/>
            <person name="Jaron S. K."/>
        </authorList>
    </citation>
    <scope>NUCLEOTIDE SEQUENCE</scope>
</reference>
<dbReference type="OrthoDB" id="2357150at2759"/>
<feature type="region of interest" description="Disordered" evidence="2">
    <location>
        <begin position="682"/>
        <end position="705"/>
    </location>
</feature>
<feature type="compositionally biased region" description="Polar residues" evidence="2">
    <location>
        <begin position="1869"/>
        <end position="1878"/>
    </location>
</feature>
<feature type="compositionally biased region" description="Pro residues" evidence="2">
    <location>
        <begin position="1192"/>
        <end position="1201"/>
    </location>
</feature>
<keyword evidence="5" id="KW-1185">Reference proteome</keyword>
<evidence type="ECO:0000256" key="2">
    <source>
        <dbReference type="SAM" id="MobiDB-lite"/>
    </source>
</evidence>
<feature type="compositionally biased region" description="Low complexity" evidence="2">
    <location>
        <begin position="930"/>
        <end position="952"/>
    </location>
</feature>
<feature type="compositionally biased region" description="Pro residues" evidence="2">
    <location>
        <begin position="953"/>
        <end position="966"/>
    </location>
</feature>
<keyword evidence="3" id="KW-0732">Signal</keyword>
<feature type="compositionally biased region" description="Basic residues" evidence="2">
    <location>
        <begin position="303"/>
        <end position="316"/>
    </location>
</feature>
<feature type="compositionally biased region" description="Low complexity" evidence="2">
    <location>
        <begin position="967"/>
        <end position="980"/>
    </location>
</feature>
<feature type="compositionally biased region" description="Pro residues" evidence="2">
    <location>
        <begin position="1025"/>
        <end position="1052"/>
    </location>
</feature>
<dbReference type="PANTHER" id="PTHR23143:SF23">
    <property type="entry name" value="ZINC FINGER PROTEIN 729-LIKE"/>
    <property type="match status" value="1"/>
</dbReference>
<feature type="compositionally biased region" description="Low complexity" evidence="2">
    <location>
        <begin position="1481"/>
        <end position="1505"/>
    </location>
</feature>
<feature type="compositionally biased region" description="Polar residues" evidence="2">
    <location>
        <begin position="842"/>
        <end position="858"/>
    </location>
</feature>
<feature type="compositionally biased region" description="Pro residues" evidence="2">
    <location>
        <begin position="912"/>
        <end position="929"/>
    </location>
</feature>
<feature type="compositionally biased region" description="Low complexity" evidence="2">
    <location>
        <begin position="1326"/>
        <end position="1401"/>
    </location>
</feature>
<feature type="compositionally biased region" description="Low complexity" evidence="2">
    <location>
        <begin position="988"/>
        <end position="1024"/>
    </location>
</feature>
<dbReference type="EMBL" id="CAJVCH010038299">
    <property type="protein sequence ID" value="CAG7716405.1"/>
    <property type="molecule type" value="Genomic_DNA"/>
</dbReference>
<feature type="region of interest" description="Disordered" evidence="2">
    <location>
        <begin position="1640"/>
        <end position="1970"/>
    </location>
</feature>
<feature type="region of interest" description="Disordered" evidence="2">
    <location>
        <begin position="720"/>
        <end position="1243"/>
    </location>
</feature>
<accession>A0A8J2JGI5</accession>
<feature type="region of interest" description="Disordered" evidence="2">
    <location>
        <begin position="473"/>
        <end position="501"/>
    </location>
</feature>
<feature type="region of interest" description="Disordered" evidence="2">
    <location>
        <begin position="2090"/>
        <end position="2110"/>
    </location>
</feature>
<evidence type="ECO:0000256" key="1">
    <source>
        <dbReference type="ARBA" id="ARBA00008368"/>
    </source>
</evidence>
<feature type="compositionally biased region" description="Polar residues" evidence="2">
    <location>
        <begin position="1053"/>
        <end position="1089"/>
    </location>
</feature>
<feature type="chain" id="PRO_5035144274" evidence="3">
    <location>
        <begin position="22"/>
        <end position="2148"/>
    </location>
</feature>